<dbReference type="Pfam" id="PF13481">
    <property type="entry name" value="AAA_25"/>
    <property type="match status" value="1"/>
</dbReference>
<dbReference type="EMBL" id="JARACI010000028">
    <property type="protein sequence ID" value="MDD9204862.1"/>
    <property type="molecule type" value="Genomic_DNA"/>
</dbReference>
<feature type="non-terminal residue" evidence="2">
    <location>
        <position position="78"/>
    </location>
</feature>
<dbReference type="PANTHER" id="PTHR32472:SF10">
    <property type="entry name" value="DNA REPAIR PROTEIN RADA-LIKE PROTEIN"/>
    <property type="match status" value="1"/>
</dbReference>
<dbReference type="InterPro" id="IPR020588">
    <property type="entry name" value="RecA_ATP-bd"/>
</dbReference>
<dbReference type="SUPFAM" id="SSF52540">
    <property type="entry name" value="P-loop containing nucleoside triphosphate hydrolases"/>
    <property type="match status" value="1"/>
</dbReference>
<gene>
    <name evidence="2" type="ORF">PU560_00115</name>
</gene>
<evidence type="ECO:0000313" key="3">
    <source>
        <dbReference type="Proteomes" id="UP001165561"/>
    </source>
</evidence>
<evidence type="ECO:0000313" key="2">
    <source>
        <dbReference type="EMBL" id="MDD9204862.1"/>
    </source>
</evidence>
<dbReference type="PRINTS" id="PR01874">
    <property type="entry name" value="DNAREPAIRADA"/>
</dbReference>
<dbReference type="InterPro" id="IPR027417">
    <property type="entry name" value="P-loop_NTPase"/>
</dbReference>
<name>A0ABT5TS17_9MICO</name>
<dbReference type="PANTHER" id="PTHR32472">
    <property type="entry name" value="DNA REPAIR PROTEIN RADA"/>
    <property type="match status" value="1"/>
</dbReference>
<proteinExistence type="predicted"/>
<comment type="caution">
    <text evidence="2">The sequence shown here is derived from an EMBL/GenBank/DDBJ whole genome shotgun (WGS) entry which is preliminary data.</text>
</comment>
<dbReference type="Gene3D" id="3.40.50.300">
    <property type="entry name" value="P-loop containing nucleotide triphosphate hydrolases"/>
    <property type="match status" value="1"/>
</dbReference>
<evidence type="ECO:0000259" key="1">
    <source>
        <dbReference type="PROSITE" id="PS50162"/>
    </source>
</evidence>
<organism evidence="2 3">
    <name type="scientific">Georgenia halotolerans</name>
    <dbReference type="NCBI Taxonomy" id="3028317"/>
    <lineage>
        <taxon>Bacteria</taxon>
        <taxon>Bacillati</taxon>
        <taxon>Actinomycetota</taxon>
        <taxon>Actinomycetes</taxon>
        <taxon>Micrococcales</taxon>
        <taxon>Bogoriellaceae</taxon>
        <taxon>Georgenia</taxon>
    </lineage>
</organism>
<dbReference type="PROSITE" id="PS50162">
    <property type="entry name" value="RECA_2"/>
    <property type="match status" value="1"/>
</dbReference>
<accession>A0ABT5TS17</accession>
<protein>
    <submittedName>
        <fullName evidence="2">DNA repair protein RadA</fullName>
    </submittedName>
</protein>
<keyword evidence="3" id="KW-1185">Reference proteome</keyword>
<dbReference type="Proteomes" id="UP001165561">
    <property type="component" value="Unassembled WGS sequence"/>
</dbReference>
<reference evidence="2" key="1">
    <citation type="submission" date="2023-02" db="EMBL/GenBank/DDBJ databases">
        <title>Georgenia sp.10Sc9-8, isolated from a soil sample collected from the Taklamakan desert.</title>
        <authorList>
            <person name="Liu S."/>
        </authorList>
    </citation>
    <scope>NUCLEOTIDE SEQUENCE</scope>
    <source>
        <strain evidence="2">10Sc9-8</strain>
    </source>
</reference>
<sequence length="78" mass="7507">AAETDLGAVLGHVEATAPSLLVVDSVQTVADAGVDGAAGGVSQVRAVAAALIRAAKARGIPVLLVGHVTKDGSIAGPR</sequence>
<feature type="non-terminal residue" evidence="2">
    <location>
        <position position="1"/>
    </location>
</feature>
<feature type="domain" description="RecA family profile 1" evidence="1">
    <location>
        <begin position="1"/>
        <end position="68"/>
    </location>
</feature>